<dbReference type="Proteomes" id="UP000789901">
    <property type="component" value="Unassembled WGS sequence"/>
</dbReference>
<organism evidence="1 2">
    <name type="scientific">Gigaspora margarita</name>
    <dbReference type="NCBI Taxonomy" id="4874"/>
    <lineage>
        <taxon>Eukaryota</taxon>
        <taxon>Fungi</taxon>
        <taxon>Fungi incertae sedis</taxon>
        <taxon>Mucoromycota</taxon>
        <taxon>Glomeromycotina</taxon>
        <taxon>Glomeromycetes</taxon>
        <taxon>Diversisporales</taxon>
        <taxon>Gigasporaceae</taxon>
        <taxon>Gigaspora</taxon>
    </lineage>
</organism>
<sequence>RDLNDQEDHEGDTYYEDEAIEIMKAAELGMHLRFIKLDIVVKRDSKLKR</sequence>
<feature type="non-terminal residue" evidence="1">
    <location>
        <position position="1"/>
    </location>
</feature>
<gene>
    <name evidence="1" type="ORF">GMARGA_LOCUS36266</name>
</gene>
<accession>A0ABN7WXH5</accession>
<evidence type="ECO:0000313" key="2">
    <source>
        <dbReference type="Proteomes" id="UP000789901"/>
    </source>
</evidence>
<name>A0ABN7WXH5_GIGMA</name>
<dbReference type="EMBL" id="CAJVQB010070788">
    <property type="protein sequence ID" value="CAG8842947.1"/>
    <property type="molecule type" value="Genomic_DNA"/>
</dbReference>
<protein>
    <submittedName>
        <fullName evidence="1">34165_t:CDS:1</fullName>
    </submittedName>
</protein>
<evidence type="ECO:0000313" key="1">
    <source>
        <dbReference type="EMBL" id="CAG8842947.1"/>
    </source>
</evidence>
<comment type="caution">
    <text evidence="1">The sequence shown here is derived from an EMBL/GenBank/DDBJ whole genome shotgun (WGS) entry which is preliminary data.</text>
</comment>
<reference evidence="1 2" key="1">
    <citation type="submission" date="2021-06" db="EMBL/GenBank/DDBJ databases">
        <authorList>
            <person name="Kallberg Y."/>
            <person name="Tangrot J."/>
            <person name="Rosling A."/>
        </authorList>
    </citation>
    <scope>NUCLEOTIDE SEQUENCE [LARGE SCALE GENOMIC DNA]</scope>
    <source>
        <strain evidence="1 2">120-4 pot B 10/14</strain>
    </source>
</reference>
<proteinExistence type="predicted"/>
<keyword evidence="2" id="KW-1185">Reference proteome</keyword>